<dbReference type="EMBL" id="JBELPZ010000006">
    <property type="protein sequence ID" value="MFL9844292.1"/>
    <property type="molecule type" value="Genomic_DNA"/>
</dbReference>
<gene>
    <name evidence="3" type="ORF">ABS766_07670</name>
</gene>
<feature type="transmembrane region" description="Helical" evidence="1">
    <location>
        <begin position="61"/>
        <end position="82"/>
    </location>
</feature>
<keyword evidence="1" id="KW-0812">Transmembrane</keyword>
<comment type="caution">
    <text evidence="3">The sequence shown here is derived from an EMBL/GenBank/DDBJ whole genome shotgun (WGS) entry which is preliminary data.</text>
</comment>
<dbReference type="Proteomes" id="UP001629156">
    <property type="component" value="Unassembled WGS sequence"/>
</dbReference>
<protein>
    <submittedName>
        <fullName evidence="3">2TM domain-containing protein</fullName>
    </submittedName>
</protein>
<accession>A0ABW8YXT7</accession>
<feature type="domain" description="2TM" evidence="2">
    <location>
        <begin position="12"/>
        <end position="95"/>
    </location>
</feature>
<keyword evidence="1" id="KW-0472">Membrane</keyword>
<feature type="transmembrane region" description="Helical" evidence="1">
    <location>
        <begin position="21"/>
        <end position="41"/>
    </location>
</feature>
<evidence type="ECO:0000259" key="2">
    <source>
        <dbReference type="Pfam" id="PF13239"/>
    </source>
</evidence>
<evidence type="ECO:0000313" key="4">
    <source>
        <dbReference type="Proteomes" id="UP001629156"/>
    </source>
</evidence>
<dbReference type="RefSeq" id="WP_408084543.1">
    <property type="nucleotide sequence ID" value="NZ_JBELPZ010000006.1"/>
</dbReference>
<evidence type="ECO:0000256" key="1">
    <source>
        <dbReference type="SAM" id="Phobius"/>
    </source>
</evidence>
<reference evidence="3 4" key="1">
    <citation type="submission" date="2024-06" db="EMBL/GenBank/DDBJ databases">
        <authorList>
            <person name="Kaempfer P."/>
            <person name="Viver T."/>
        </authorList>
    </citation>
    <scope>NUCLEOTIDE SEQUENCE [LARGE SCALE GENOMIC DNA]</scope>
    <source>
        <strain evidence="3 4">ST-119</strain>
    </source>
</reference>
<evidence type="ECO:0000313" key="3">
    <source>
        <dbReference type="EMBL" id="MFL9844292.1"/>
    </source>
</evidence>
<dbReference type="Pfam" id="PF13239">
    <property type="entry name" value="2TM"/>
    <property type="match status" value="1"/>
</dbReference>
<organism evidence="3 4">
    <name type="scientific">Flavobacterium rhizosphaerae</name>
    <dbReference type="NCBI Taxonomy" id="3163298"/>
    <lineage>
        <taxon>Bacteria</taxon>
        <taxon>Pseudomonadati</taxon>
        <taxon>Bacteroidota</taxon>
        <taxon>Flavobacteriia</taxon>
        <taxon>Flavobacteriales</taxon>
        <taxon>Flavobacteriaceae</taxon>
        <taxon>Flavobacterium</taxon>
    </lineage>
</organism>
<sequence length="106" mass="12778">MENSSDQYRKMERARKRVKAIKGFYKHFTIYIIVNMLLLIVHWLTMEPGEQFLTWNTFTTAFFWGIGLLCHGFAVFGTDFLFGAEWEERKIKKYMGEDNTKHKKWE</sequence>
<proteinExistence type="predicted"/>
<dbReference type="InterPro" id="IPR025698">
    <property type="entry name" value="2TM_dom"/>
</dbReference>
<name>A0ABW8YXT7_9FLAO</name>
<keyword evidence="4" id="KW-1185">Reference proteome</keyword>
<keyword evidence="1" id="KW-1133">Transmembrane helix</keyword>